<evidence type="ECO:0000313" key="3">
    <source>
        <dbReference type="EMBL" id="KAL3320727.1"/>
    </source>
</evidence>
<accession>A0ABD2QMW3</accession>
<dbReference type="InterPro" id="IPR039228">
    <property type="entry name" value="SZRD1"/>
</dbReference>
<dbReference type="InterPro" id="IPR024771">
    <property type="entry name" value="SUZ"/>
</dbReference>
<dbReference type="PROSITE" id="PS51673">
    <property type="entry name" value="SUZ"/>
    <property type="match status" value="1"/>
</dbReference>
<dbReference type="PANTHER" id="PTHR31796:SF2">
    <property type="entry name" value="SUZ DOMAIN-CONTAINING PROTEIN 1"/>
    <property type="match status" value="1"/>
</dbReference>
<dbReference type="PANTHER" id="PTHR31796">
    <property type="entry name" value="SUZ DOMAIN-CONTAINING PROTEIN 1"/>
    <property type="match status" value="1"/>
</dbReference>
<evidence type="ECO:0000256" key="1">
    <source>
        <dbReference type="SAM" id="MobiDB-lite"/>
    </source>
</evidence>
<name>A0ABD2QMW3_9PLAT</name>
<evidence type="ECO:0000259" key="2">
    <source>
        <dbReference type="PROSITE" id="PS51673"/>
    </source>
</evidence>
<feature type="region of interest" description="Disordered" evidence="1">
    <location>
        <begin position="303"/>
        <end position="345"/>
    </location>
</feature>
<feature type="compositionally biased region" description="Basic and acidic residues" evidence="1">
    <location>
        <begin position="36"/>
        <end position="48"/>
    </location>
</feature>
<gene>
    <name evidence="3" type="ORF">Ciccas_000596</name>
</gene>
<dbReference type="EMBL" id="JBJKFK010000034">
    <property type="protein sequence ID" value="KAL3320727.1"/>
    <property type="molecule type" value="Genomic_DNA"/>
</dbReference>
<protein>
    <recommendedName>
        <fullName evidence="2">SUZ domain-containing protein</fullName>
    </recommendedName>
</protein>
<feature type="domain" description="SUZ" evidence="2">
    <location>
        <begin position="1"/>
        <end position="56"/>
    </location>
</feature>
<organism evidence="3 4">
    <name type="scientific">Cichlidogyrus casuarinus</name>
    <dbReference type="NCBI Taxonomy" id="1844966"/>
    <lineage>
        <taxon>Eukaryota</taxon>
        <taxon>Metazoa</taxon>
        <taxon>Spiralia</taxon>
        <taxon>Lophotrochozoa</taxon>
        <taxon>Platyhelminthes</taxon>
        <taxon>Monogenea</taxon>
        <taxon>Monopisthocotylea</taxon>
        <taxon>Dactylogyridea</taxon>
        <taxon>Ancyrocephalidae</taxon>
        <taxon>Cichlidogyrus</taxon>
    </lineage>
</organism>
<keyword evidence="4" id="KW-1185">Reference proteome</keyword>
<dbReference type="Proteomes" id="UP001626550">
    <property type="component" value="Unassembled WGS sequence"/>
</dbReference>
<feature type="region of interest" description="Disordered" evidence="1">
    <location>
        <begin position="1"/>
        <end position="94"/>
    </location>
</feature>
<dbReference type="AlphaFoldDB" id="A0ABD2QMW3"/>
<sequence>MESAPKNIVILKRPNNSAGDAKKSDTGVKTAPTSKTLEEKQANYEAARRRILGSDVEEYSDSNKASSDDSDLGKYGNGESPPPTNEPSPNKDANLKYSLSNLAQKIVCIKRDTRLNPTQKINGTNPPKQEVMPLMSIEFGNPRGNDFLDNAMEKMTLRGDEGCLRKNALFRLEPTLNEMHLMQTQQQFAADAIHHGIPGYTHPMRSHHYASAPMPQNFTIRQHVNTSLIHPYANSNVNHVRAHQYPSYAVAQHQIRYNPPPNMPFQANQPNYNFVPQSSFNVNLNVPPPGYYPTGNVHVPPMPTYPQPSCNISNGHTQNQVRRNGPLRQNGKLQSRGKSDVNFQA</sequence>
<reference evidence="3 4" key="1">
    <citation type="submission" date="2024-11" db="EMBL/GenBank/DDBJ databases">
        <title>Adaptive evolution of stress response genes in parasites aligns with host niche diversity.</title>
        <authorList>
            <person name="Hahn C."/>
            <person name="Resl P."/>
        </authorList>
    </citation>
    <scope>NUCLEOTIDE SEQUENCE [LARGE SCALE GENOMIC DNA]</scope>
    <source>
        <strain evidence="3">EGGRZ-B1_66</strain>
        <tissue evidence="3">Body</tissue>
    </source>
</reference>
<feature type="compositionally biased region" description="Polar residues" evidence="1">
    <location>
        <begin position="307"/>
        <end position="322"/>
    </location>
</feature>
<evidence type="ECO:0000313" key="4">
    <source>
        <dbReference type="Proteomes" id="UP001626550"/>
    </source>
</evidence>
<proteinExistence type="predicted"/>
<dbReference type="Pfam" id="PF12752">
    <property type="entry name" value="SUZ"/>
    <property type="match status" value="1"/>
</dbReference>
<comment type="caution">
    <text evidence="3">The sequence shown here is derived from an EMBL/GenBank/DDBJ whole genome shotgun (WGS) entry which is preliminary data.</text>
</comment>